<keyword evidence="2" id="KW-1185">Reference proteome</keyword>
<dbReference type="EMBL" id="DF973164">
    <property type="protein sequence ID" value="GAU16835.1"/>
    <property type="molecule type" value="Genomic_DNA"/>
</dbReference>
<dbReference type="AlphaFoldDB" id="A0A2Z6LIB7"/>
<sequence>MKSTTPTNFLDLPAINIKIKRSNPPSVGLIPPNGVIKINSDANLSKIGRWGLGVACRDVDGNFLAYATWELSGFKDPATA</sequence>
<accession>A0A2Z6LIB7</accession>
<protein>
    <recommendedName>
        <fullName evidence="3">RNase H type-1 domain-containing protein</fullName>
    </recommendedName>
</protein>
<organism evidence="1 2">
    <name type="scientific">Trifolium subterraneum</name>
    <name type="common">Subterranean clover</name>
    <dbReference type="NCBI Taxonomy" id="3900"/>
    <lineage>
        <taxon>Eukaryota</taxon>
        <taxon>Viridiplantae</taxon>
        <taxon>Streptophyta</taxon>
        <taxon>Embryophyta</taxon>
        <taxon>Tracheophyta</taxon>
        <taxon>Spermatophyta</taxon>
        <taxon>Magnoliopsida</taxon>
        <taxon>eudicotyledons</taxon>
        <taxon>Gunneridae</taxon>
        <taxon>Pentapetalae</taxon>
        <taxon>rosids</taxon>
        <taxon>fabids</taxon>
        <taxon>Fabales</taxon>
        <taxon>Fabaceae</taxon>
        <taxon>Papilionoideae</taxon>
        <taxon>50 kb inversion clade</taxon>
        <taxon>NPAAA clade</taxon>
        <taxon>Hologalegina</taxon>
        <taxon>IRL clade</taxon>
        <taxon>Trifolieae</taxon>
        <taxon>Trifolium</taxon>
    </lineage>
</organism>
<reference evidence="2" key="1">
    <citation type="journal article" date="2017" name="Front. Plant Sci.">
        <title>Climate Clever Clovers: New Paradigm to Reduce the Environmental Footprint of Ruminants by Breeding Low Methanogenic Forages Utilizing Haplotype Variation.</title>
        <authorList>
            <person name="Kaur P."/>
            <person name="Appels R."/>
            <person name="Bayer P.E."/>
            <person name="Keeble-Gagnere G."/>
            <person name="Wang J."/>
            <person name="Hirakawa H."/>
            <person name="Shirasawa K."/>
            <person name="Vercoe P."/>
            <person name="Stefanova K."/>
            <person name="Durmic Z."/>
            <person name="Nichols P."/>
            <person name="Revell C."/>
            <person name="Isobe S.N."/>
            <person name="Edwards D."/>
            <person name="Erskine W."/>
        </authorList>
    </citation>
    <scope>NUCLEOTIDE SEQUENCE [LARGE SCALE GENOMIC DNA]</scope>
    <source>
        <strain evidence="2">cv. Daliak</strain>
    </source>
</reference>
<name>A0A2Z6LIB7_TRISU</name>
<evidence type="ECO:0008006" key="3">
    <source>
        <dbReference type="Google" id="ProtNLM"/>
    </source>
</evidence>
<evidence type="ECO:0000313" key="1">
    <source>
        <dbReference type="EMBL" id="GAU16835.1"/>
    </source>
</evidence>
<evidence type="ECO:0000313" key="2">
    <source>
        <dbReference type="Proteomes" id="UP000242715"/>
    </source>
</evidence>
<proteinExistence type="predicted"/>
<gene>
    <name evidence="1" type="ORF">TSUD_367820</name>
</gene>
<dbReference type="Proteomes" id="UP000242715">
    <property type="component" value="Unassembled WGS sequence"/>
</dbReference>